<dbReference type="GO" id="GO:0005886">
    <property type="term" value="C:plasma membrane"/>
    <property type="evidence" value="ECO:0007669"/>
    <property type="project" value="TreeGrafter"/>
</dbReference>
<feature type="non-terminal residue" evidence="10">
    <location>
        <position position="173"/>
    </location>
</feature>
<evidence type="ECO:0000256" key="2">
    <source>
        <dbReference type="ARBA" id="ARBA00022475"/>
    </source>
</evidence>
<reference evidence="10" key="2">
    <citation type="journal article" date="2014" name="ISME J.">
        <title>Microbial stratification in low pH oxic and suboxic macroscopic growths along an acid mine drainage.</title>
        <authorList>
            <person name="Mendez-Garcia C."/>
            <person name="Mesa V."/>
            <person name="Sprenger R.R."/>
            <person name="Richter M."/>
            <person name="Diez M.S."/>
            <person name="Solano J."/>
            <person name="Bargiela R."/>
            <person name="Golyshina O.V."/>
            <person name="Manteca A."/>
            <person name="Ramos J.L."/>
            <person name="Gallego J.R."/>
            <person name="Llorente I."/>
            <person name="Martins Dos Santos V.A."/>
            <person name="Jensen O.N."/>
            <person name="Pelaez A.I."/>
            <person name="Sanchez J."/>
            <person name="Ferrer M."/>
        </authorList>
    </citation>
    <scope>NUCLEOTIDE SEQUENCE</scope>
</reference>
<keyword evidence="6 9" id="KW-1133">Transmembrane helix</keyword>
<proteinExistence type="predicted"/>
<gene>
    <name evidence="10" type="ORF">B2A_03498</name>
</gene>
<sequence length="173" mass="18891">MFPLASLVDVALLIALVLAIAPAFGAYLGRVYLNRPALGDAFLVPIESGIYRLLGTSPRYSMRFREYAFALLLTSGVLFVWMYLVLTTQSGLPGNVLGLPNLPWDLAFHTTASFLTNTNFQHYNPQSSLNLWGSLLSLQVAMFLSAGCGLSVVAAFIRGFTRKDGTLGNFYVD</sequence>
<protein>
    <submittedName>
        <fullName evidence="10">ATPase, K+ transporting, A subunit</fullName>
    </submittedName>
</protein>
<evidence type="ECO:0000256" key="6">
    <source>
        <dbReference type="ARBA" id="ARBA00022989"/>
    </source>
</evidence>
<evidence type="ECO:0000256" key="1">
    <source>
        <dbReference type="ARBA" id="ARBA00022448"/>
    </source>
</evidence>
<comment type="caution">
    <text evidence="10">The sequence shown here is derived from an EMBL/GenBank/DDBJ whole genome shotgun (WGS) entry which is preliminary data.</text>
</comment>
<keyword evidence="7" id="KW-0406">Ion transport</keyword>
<keyword evidence="5" id="KW-0630">Potassium</keyword>
<dbReference type="GO" id="GO:0008556">
    <property type="term" value="F:P-type potassium transmembrane transporter activity"/>
    <property type="evidence" value="ECO:0007669"/>
    <property type="project" value="InterPro"/>
</dbReference>
<dbReference type="Pfam" id="PF03814">
    <property type="entry name" value="KdpA"/>
    <property type="match status" value="1"/>
</dbReference>
<evidence type="ECO:0000256" key="7">
    <source>
        <dbReference type="ARBA" id="ARBA00023065"/>
    </source>
</evidence>
<keyword evidence="3" id="KW-0633">Potassium transport</keyword>
<reference evidence="10" key="1">
    <citation type="submission" date="2013-08" db="EMBL/GenBank/DDBJ databases">
        <authorList>
            <person name="Mendez C."/>
            <person name="Richter M."/>
            <person name="Ferrer M."/>
            <person name="Sanchez J."/>
        </authorList>
    </citation>
    <scope>NUCLEOTIDE SEQUENCE</scope>
</reference>
<dbReference type="AlphaFoldDB" id="T1C680"/>
<feature type="transmembrane region" description="Helical" evidence="9">
    <location>
        <begin position="131"/>
        <end position="157"/>
    </location>
</feature>
<evidence type="ECO:0000256" key="9">
    <source>
        <dbReference type="SAM" id="Phobius"/>
    </source>
</evidence>
<dbReference type="PANTHER" id="PTHR30607">
    <property type="entry name" value="POTASSIUM-TRANSPORTING ATPASE A CHAIN"/>
    <property type="match status" value="1"/>
</dbReference>
<dbReference type="EMBL" id="AUZZ01002343">
    <property type="protein sequence ID" value="EQD60794.1"/>
    <property type="molecule type" value="Genomic_DNA"/>
</dbReference>
<keyword evidence="2" id="KW-1003">Cell membrane</keyword>
<evidence type="ECO:0000256" key="8">
    <source>
        <dbReference type="ARBA" id="ARBA00023136"/>
    </source>
</evidence>
<name>T1C680_9ZZZZ</name>
<dbReference type="PANTHER" id="PTHR30607:SF2">
    <property type="entry name" value="POTASSIUM-TRANSPORTING ATPASE POTASSIUM-BINDING SUBUNIT"/>
    <property type="match status" value="1"/>
</dbReference>
<evidence type="ECO:0000256" key="4">
    <source>
        <dbReference type="ARBA" id="ARBA00022692"/>
    </source>
</evidence>
<accession>T1C680</accession>
<evidence type="ECO:0000256" key="5">
    <source>
        <dbReference type="ARBA" id="ARBA00022958"/>
    </source>
</evidence>
<evidence type="ECO:0000256" key="3">
    <source>
        <dbReference type="ARBA" id="ARBA00022538"/>
    </source>
</evidence>
<dbReference type="InterPro" id="IPR004623">
    <property type="entry name" value="KdpA"/>
</dbReference>
<organism evidence="10">
    <name type="scientific">mine drainage metagenome</name>
    <dbReference type="NCBI Taxonomy" id="410659"/>
    <lineage>
        <taxon>unclassified sequences</taxon>
        <taxon>metagenomes</taxon>
        <taxon>ecological metagenomes</taxon>
    </lineage>
</organism>
<keyword evidence="1" id="KW-0813">Transport</keyword>
<feature type="transmembrane region" description="Helical" evidence="9">
    <location>
        <begin position="67"/>
        <end position="86"/>
    </location>
</feature>
<keyword evidence="8 9" id="KW-0472">Membrane</keyword>
<evidence type="ECO:0000313" key="10">
    <source>
        <dbReference type="EMBL" id="EQD60794.1"/>
    </source>
</evidence>
<keyword evidence="4 9" id="KW-0812">Transmembrane</keyword>